<evidence type="ECO:0008006" key="3">
    <source>
        <dbReference type="Google" id="ProtNLM"/>
    </source>
</evidence>
<comment type="caution">
    <text evidence="1">The sequence shown here is derived from an EMBL/GenBank/DDBJ whole genome shotgun (WGS) entry which is preliminary data.</text>
</comment>
<dbReference type="EMBL" id="JBHSZO010000001">
    <property type="protein sequence ID" value="MFC7216603.1"/>
    <property type="molecule type" value="Genomic_DNA"/>
</dbReference>
<evidence type="ECO:0000313" key="1">
    <source>
        <dbReference type="EMBL" id="MFC7216603.1"/>
    </source>
</evidence>
<reference evidence="2" key="1">
    <citation type="journal article" date="2019" name="Int. J. Syst. Evol. Microbiol.">
        <title>The Global Catalogue of Microorganisms (GCM) 10K type strain sequencing project: providing services to taxonomists for standard genome sequencing and annotation.</title>
        <authorList>
            <consortium name="The Broad Institute Genomics Platform"/>
            <consortium name="The Broad Institute Genome Sequencing Center for Infectious Disease"/>
            <person name="Wu L."/>
            <person name="Ma J."/>
        </authorList>
    </citation>
    <scope>NUCLEOTIDE SEQUENCE [LARGE SCALE GENOMIC DNA]</scope>
    <source>
        <strain evidence="2">CGMCC 1.13681</strain>
    </source>
</reference>
<keyword evidence="2" id="KW-1185">Reference proteome</keyword>
<dbReference type="RefSeq" id="WP_386410193.1">
    <property type="nucleotide sequence ID" value="NZ_JBHSZO010000001.1"/>
</dbReference>
<organism evidence="1 2">
    <name type="scientific">Streptomyces polyrhachis</name>
    <dbReference type="NCBI Taxonomy" id="1282885"/>
    <lineage>
        <taxon>Bacteria</taxon>
        <taxon>Bacillati</taxon>
        <taxon>Actinomycetota</taxon>
        <taxon>Actinomycetes</taxon>
        <taxon>Kitasatosporales</taxon>
        <taxon>Streptomycetaceae</taxon>
        <taxon>Streptomyces</taxon>
    </lineage>
</organism>
<name>A0ABW2GAM4_9ACTN</name>
<gene>
    <name evidence="1" type="ORF">ACFQLX_00225</name>
</gene>
<sequence>MEFIQVIDYETDRPEEMWALSEQYRKEREGEPGGPNRVTIVQDRENPRRFLSIVEFPSYEEAMRNNDRPEVQEFSAGMGALCTRPPVFVNGDLQQRIEFG</sequence>
<accession>A0ABW2GAM4</accession>
<dbReference type="Proteomes" id="UP001596413">
    <property type="component" value="Unassembled WGS sequence"/>
</dbReference>
<proteinExistence type="predicted"/>
<protein>
    <recommendedName>
        <fullName evidence="3">Antibiotic biosynthesis monooxygenase</fullName>
    </recommendedName>
</protein>
<evidence type="ECO:0000313" key="2">
    <source>
        <dbReference type="Proteomes" id="UP001596413"/>
    </source>
</evidence>